<proteinExistence type="predicted"/>
<dbReference type="EMBL" id="WNAJ01000008">
    <property type="protein sequence ID" value="MTR85162.1"/>
    <property type="molecule type" value="Genomic_DNA"/>
</dbReference>
<evidence type="ECO:0000313" key="4">
    <source>
        <dbReference type="EMBL" id="RHA65874.1"/>
    </source>
</evidence>
<evidence type="ECO:0000313" key="10">
    <source>
        <dbReference type="Proteomes" id="UP000284051"/>
    </source>
</evidence>
<reference evidence="8 9" key="1">
    <citation type="submission" date="2018-08" db="EMBL/GenBank/DDBJ databases">
        <title>A genome reference for cultivated species of the human gut microbiota.</title>
        <authorList>
            <person name="Zou Y."/>
            <person name="Xue W."/>
            <person name="Luo G."/>
        </authorList>
    </citation>
    <scope>NUCLEOTIDE SEQUENCE [LARGE SCALE GENOMIC DNA]</scope>
    <source>
        <strain evidence="7 9">AF31-21AC</strain>
        <strain evidence="6 10">AM22-21LB</strain>
        <strain evidence="5 8">AM37-1AC</strain>
        <strain evidence="4 11">AM43-11</strain>
    </source>
</reference>
<dbReference type="Proteomes" id="UP000479531">
    <property type="component" value="Unassembled WGS sequence"/>
</dbReference>
<feature type="transmembrane region" description="Helical" evidence="1">
    <location>
        <begin position="47"/>
        <end position="65"/>
    </location>
</feature>
<evidence type="ECO:0000313" key="7">
    <source>
        <dbReference type="EMBL" id="RHN08481.1"/>
    </source>
</evidence>
<evidence type="ECO:0000313" key="11">
    <source>
        <dbReference type="Proteomes" id="UP000284465"/>
    </source>
</evidence>
<dbReference type="Proteomes" id="UP000283586">
    <property type="component" value="Unassembled WGS sequence"/>
</dbReference>
<name>A0A1Q6SEA1_9FIRM</name>
<protein>
    <recommendedName>
        <fullName evidence="14">DUF4870 domain-containing protein</fullName>
    </recommendedName>
</protein>
<evidence type="ECO:0000313" key="12">
    <source>
        <dbReference type="Proteomes" id="UP000478483"/>
    </source>
</evidence>
<organism evidence="5 8">
    <name type="scientific">Roseburia intestinalis</name>
    <dbReference type="NCBI Taxonomy" id="166486"/>
    <lineage>
        <taxon>Bacteria</taxon>
        <taxon>Bacillati</taxon>
        <taxon>Bacillota</taxon>
        <taxon>Clostridia</taxon>
        <taxon>Lachnospirales</taxon>
        <taxon>Lachnospiraceae</taxon>
        <taxon>Roseburia</taxon>
    </lineage>
</organism>
<evidence type="ECO:0000313" key="2">
    <source>
        <dbReference type="EMBL" id="MTR85162.1"/>
    </source>
</evidence>
<feature type="transmembrane region" description="Helical" evidence="1">
    <location>
        <begin position="71"/>
        <end position="90"/>
    </location>
</feature>
<dbReference type="EMBL" id="QSHO01000010">
    <property type="protein sequence ID" value="RHC16202.1"/>
    <property type="molecule type" value="Genomic_DNA"/>
</dbReference>
<accession>A0A1Q6SEA1</accession>
<evidence type="ECO:0000313" key="6">
    <source>
        <dbReference type="EMBL" id="RHG29873.1"/>
    </source>
</evidence>
<evidence type="ECO:0000313" key="3">
    <source>
        <dbReference type="EMBL" id="MVQ45588.1"/>
    </source>
</evidence>
<evidence type="ECO:0000313" key="9">
    <source>
        <dbReference type="Proteomes" id="UP000283586"/>
    </source>
</evidence>
<dbReference type="EMBL" id="WGGT01000007">
    <property type="protein sequence ID" value="MVQ45588.1"/>
    <property type="molecule type" value="Genomic_DNA"/>
</dbReference>
<dbReference type="AlphaFoldDB" id="A0A1Q6SEA1"/>
<gene>
    <name evidence="6" type="ORF">DW264_03575</name>
    <name evidence="5" type="ORF">DW856_12240</name>
    <name evidence="4" type="ORF">DW927_13125</name>
    <name evidence="7" type="ORF">DWZ31_09215</name>
    <name evidence="3" type="ORF">GCK47_07700</name>
    <name evidence="2" type="ORF">GMD50_08815</name>
</gene>
<keyword evidence="1" id="KW-1133">Transmembrane helix</keyword>
<evidence type="ECO:0008006" key="14">
    <source>
        <dbReference type="Google" id="ProtNLM"/>
    </source>
</evidence>
<dbReference type="EMBL" id="QRID01000003">
    <property type="protein sequence ID" value="RHG29873.1"/>
    <property type="molecule type" value="Genomic_DNA"/>
</dbReference>
<dbReference type="Proteomes" id="UP000478483">
    <property type="component" value="Unassembled WGS sequence"/>
</dbReference>
<evidence type="ECO:0000313" key="13">
    <source>
        <dbReference type="Proteomes" id="UP000479531"/>
    </source>
</evidence>
<evidence type="ECO:0000313" key="5">
    <source>
        <dbReference type="EMBL" id="RHC16202.1"/>
    </source>
</evidence>
<dbReference type="EMBL" id="QRQN01000009">
    <property type="protein sequence ID" value="RHN08481.1"/>
    <property type="molecule type" value="Genomic_DNA"/>
</dbReference>
<evidence type="ECO:0000313" key="8">
    <source>
        <dbReference type="Proteomes" id="UP000283513"/>
    </source>
</evidence>
<dbReference type="OrthoDB" id="7595353at2"/>
<dbReference type="Proteomes" id="UP000283513">
    <property type="component" value="Unassembled WGS sequence"/>
</dbReference>
<comment type="caution">
    <text evidence="5">The sequence shown here is derived from an EMBL/GenBank/DDBJ whole genome shotgun (WGS) entry which is preliminary data.</text>
</comment>
<keyword evidence="1" id="KW-0472">Membrane</keyword>
<sequence length="107" mass="11866">MLLNFRGGLLMDKKTTGIVSYITLIGWLIAFCAGDKEGAKFHLNQSLVLYLASLINSIIISRIPICGWAVSGILSIVFFIFWIMGLVYACKDEEKELPLLGSIKILN</sequence>
<feature type="transmembrane region" description="Helical" evidence="1">
    <location>
        <begin position="18"/>
        <end position="35"/>
    </location>
</feature>
<dbReference type="EMBL" id="QSFP01000015">
    <property type="protein sequence ID" value="RHA65874.1"/>
    <property type="molecule type" value="Genomic_DNA"/>
</dbReference>
<evidence type="ECO:0000256" key="1">
    <source>
        <dbReference type="SAM" id="Phobius"/>
    </source>
</evidence>
<reference evidence="2 12" key="2">
    <citation type="journal article" date="2019" name="Nat. Med.">
        <title>A library of human gut bacterial isolates paired with longitudinal multiomics data enables mechanistic microbiome research.</title>
        <authorList>
            <person name="Poyet M."/>
            <person name="Groussin M."/>
            <person name="Gibbons S.M."/>
            <person name="Avila-Pacheco J."/>
            <person name="Jiang X."/>
            <person name="Kearney S.M."/>
            <person name="Perrotta A.R."/>
            <person name="Berdy B."/>
            <person name="Zhao S."/>
            <person name="Lieberman T.D."/>
            <person name="Swanson P.K."/>
            <person name="Smith M."/>
            <person name="Roesemann S."/>
            <person name="Alexander J.E."/>
            <person name="Rich S.A."/>
            <person name="Livny J."/>
            <person name="Vlamakis H."/>
            <person name="Clish C."/>
            <person name="Bullock K."/>
            <person name="Deik A."/>
            <person name="Scott J."/>
            <person name="Pierce K.A."/>
            <person name="Xavier R.J."/>
            <person name="Alm E.J."/>
        </authorList>
    </citation>
    <scope>NUCLEOTIDE SEQUENCE [LARGE SCALE GENOMIC DNA]</scope>
    <source>
        <strain evidence="2 12">BIOML-A1</strain>
    </source>
</reference>
<keyword evidence="1" id="KW-0812">Transmembrane</keyword>
<dbReference type="Proteomes" id="UP000284051">
    <property type="component" value="Unassembled WGS sequence"/>
</dbReference>
<dbReference type="Proteomes" id="UP000284465">
    <property type="component" value="Unassembled WGS sequence"/>
</dbReference>
<reference evidence="3 13" key="3">
    <citation type="submission" date="2019-10" db="EMBL/GenBank/DDBJ databases">
        <title>Roseburia spp. ameliorate alcoholic fatty liver via restoration of gut barrier function.</title>
        <authorList>
            <person name="Seo B."/>
            <person name="Ko G."/>
        </authorList>
    </citation>
    <scope>NUCLEOTIDE SEQUENCE [LARGE SCALE GENOMIC DNA]</scope>
    <source>
        <strain evidence="3 13">SNUG30017</strain>
    </source>
</reference>